<accession>A0A5D2DVC1</accession>
<evidence type="ECO:0000256" key="2">
    <source>
        <dbReference type="ARBA" id="ARBA00004613"/>
    </source>
</evidence>
<feature type="domain" description="Purple acid phosphatase Fn3-like" evidence="13">
    <location>
        <begin position="6"/>
        <end position="66"/>
    </location>
</feature>
<dbReference type="GO" id="GO:0046872">
    <property type="term" value="F:metal ion binding"/>
    <property type="evidence" value="ECO:0007669"/>
    <property type="project" value="InterPro"/>
</dbReference>
<dbReference type="GO" id="GO:0003993">
    <property type="term" value="F:acid phosphatase activity"/>
    <property type="evidence" value="ECO:0007669"/>
    <property type="project" value="UniProtKB-EC"/>
</dbReference>
<dbReference type="Pfam" id="PF00149">
    <property type="entry name" value="Metallophos"/>
    <property type="match status" value="1"/>
</dbReference>
<gene>
    <name evidence="14" type="ORF">ES288_A13G013000v1</name>
</gene>
<dbReference type="InterPro" id="IPR004843">
    <property type="entry name" value="Calcineurin-like_PHP"/>
</dbReference>
<evidence type="ECO:0000256" key="3">
    <source>
        <dbReference type="ARBA" id="ARBA00008723"/>
    </source>
</evidence>
<evidence type="ECO:0000259" key="11">
    <source>
        <dbReference type="Pfam" id="PF00149"/>
    </source>
</evidence>
<evidence type="ECO:0000313" key="14">
    <source>
        <dbReference type="EMBL" id="TYG84945.1"/>
    </source>
</evidence>
<dbReference type="InterPro" id="IPR041792">
    <property type="entry name" value="MPP_PAP"/>
</dbReference>
<evidence type="ECO:0000256" key="6">
    <source>
        <dbReference type="ARBA" id="ARBA00022729"/>
    </source>
</evidence>
<evidence type="ECO:0000256" key="9">
    <source>
        <dbReference type="ARBA" id="ARBA00023180"/>
    </source>
</evidence>
<organism evidence="14 15">
    <name type="scientific">Gossypium darwinii</name>
    <name type="common">Darwin's cotton</name>
    <name type="synonym">Gossypium barbadense var. darwinii</name>
    <dbReference type="NCBI Taxonomy" id="34276"/>
    <lineage>
        <taxon>Eukaryota</taxon>
        <taxon>Viridiplantae</taxon>
        <taxon>Streptophyta</taxon>
        <taxon>Embryophyta</taxon>
        <taxon>Tracheophyta</taxon>
        <taxon>Spermatophyta</taxon>
        <taxon>Magnoliopsida</taxon>
        <taxon>eudicotyledons</taxon>
        <taxon>Gunneridae</taxon>
        <taxon>Pentapetalae</taxon>
        <taxon>rosids</taxon>
        <taxon>malvids</taxon>
        <taxon>Malvales</taxon>
        <taxon>Malvaceae</taxon>
        <taxon>Malvoideae</taxon>
        <taxon>Gossypium</taxon>
    </lineage>
</organism>
<dbReference type="InterPro" id="IPR015914">
    <property type="entry name" value="PAPs_N"/>
</dbReference>
<dbReference type="PANTHER" id="PTHR45778:SF3">
    <property type="entry name" value="PURPLE ACID PHOSPHATASE"/>
    <property type="match status" value="1"/>
</dbReference>
<comment type="subunit">
    <text evidence="4">Homodimer.</text>
</comment>
<evidence type="ECO:0000256" key="10">
    <source>
        <dbReference type="RuleBase" id="RU361203"/>
    </source>
</evidence>
<dbReference type="SUPFAM" id="SSF49363">
    <property type="entry name" value="Purple acid phosphatase, N-terminal domain"/>
    <property type="match status" value="1"/>
</dbReference>
<dbReference type="InterPro" id="IPR008963">
    <property type="entry name" value="Purple_acid_Pase-like_N"/>
</dbReference>
<evidence type="ECO:0000259" key="13">
    <source>
        <dbReference type="Pfam" id="PF17808"/>
    </source>
</evidence>
<comment type="catalytic activity">
    <reaction evidence="10">
        <text>a phosphate monoester + H2O = an alcohol + phosphate</text>
        <dbReference type="Rhea" id="RHEA:15017"/>
        <dbReference type="ChEBI" id="CHEBI:15377"/>
        <dbReference type="ChEBI" id="CHEBI:30879"/>
        <dbReference type="ChEBI" id="CHEBI:43474"/>
        <dbReference type="ChEBI" id="CHEBI:67140"/>
        <dbReference type="EC" id="3.1.3.2"/>
    </reaction>
</comment>
<sequence>MVESAKYVSSDPTKYNKNGKCEIRTCSASVIFHVINIRTDIEFVFSAGGFHTPCVLKTTLPFKFSNPNAPLYGHLSSIDSSATSMRLTWISGDKKPQQVIYGNGKSQISQVTTFSQDDMCGSTFIPSPAKDFGWHDPGYVHTAIITGLQPSTIFNYKYGSDAVGRSDEIEFRTLPARGSDELKFLVFGDMGKAPLDAAIEHYIQPGSLSVVKAMVEEMRNGSLDSIFHIGDISYATGFLVEWEYFLHLITPLASKVSYMTAIGNHERDYAGSGSRYTYFPMPTAAKDKPWYAIEHGSVHFTVISTEHDWTQNSEQYKWMRKDMESVDRSKTPWHRPMYSSYNSLITVDATFRNVVEPVLLANKVDLVLFGHVHNYERTCSIFKSECWAMPRKDENGTDT</sequence>
<evidence type="ECO:0000256" key="8">
    <source>
        <dbReference type="ARBA" id="ARBA00023004"/>
    </source>
</evidence>
<protein>
    <recommendedName>
        <fullName evidence="10">Purple acid phosphatase</fullName>
        <ecNumber evidence="10">3.1.3.2</ecNumber>
    </recommendedName>
</protein>
<evidence type="ECO:0000259" key="12">
    <source>
        <dbReference type="Pfam" id="PF16656"/>
    </source>
</evidence>
<comment type="similarity">
    <text evidence="3 10">Belongs to the metallophosphoesterase superfamily. Purple acid phosphatase family.</text>
</comment>
<evidence type="ECO:0000256" key="1">
    <source>
        <dbReference type="ARBA" id="ARBA00001962"/>
    </source>
</evidence>
<keyword evidence="8" id="KW-0408">Iron</keyword>
<dbReference type="Gene3D" id="2.60.40.380">
    <property type="entry name" value="Purple acid phosphatase-like, N-terminal"/>
    <property type="match status" value="1"/>
</dbReference>
<dbReference type="PANTHER" id="PTHR45778">
    <property type="entry name" value="PURPLE ACID PHOSPHATASE-RELATED"/>
    <property type="match status" value="1"/>
</dbReference>
<keyword evidence="15" id="KW-1185">Reference proteome</keyword>
<feature type="domain" description="Purple acid phosphatase N-terminal" evidence="12">
    <location>
        <begin position="72"/>
        <end position="173"/>
    </location>
</feature>
<keyword evidence="7" id="KW-0862">Zinc</keyword>
<name>A0A5D2DVC1_GOSDA</name>
<feature type="domain" description="Calcineurin-like phosphoesterase" evidence="11">
    <location>
        <begin position="182"/>
        <end position="375"/>
    </location>
</feature>
<keyword evidence="9" id="KW-0325">Glycoprotein</keyword>
<dbReference type="AlphaFoldDB" id="A0A5D2DVC1"/>
<evidence type="ECO:0000313" key="15">
    <source>
        <dbReference type="Proteomes" id="UP000323506"/>
    </source>
</evidence>
<dbReference type="Proteomes" id="UP000323506">
    <property type="component" value="Chromosome A13"/>
</dbReference>
<evidence type="ECO:0000256" key="5">
    <source>
        <dbReference type="ARBA" id="ARBA00022525"/>
    </source>
</evidence>
<keyword evidence="5" id="KW-0964">Secreted</keyword>
<dbReference type="Pfam" id="PF17808">
    <property type="entry name" value="fn3_PAP"/>
    <property type="match status" value="1"/>
</dbReference>
<dbReference type="GO" id="GO:0005576">
    <property type="term" value="C:extracellular region"/>
    <property type="evidence" value="ECO:0007669"/>
    <property type="project" value="UniProtKB-SubCell"/>
</dbReference>
<keyword evidence="10" id="KW-0378">Hydrolase</keyword>
<evidence type="ECO:0000256" key="4">
    <source>
        <dbReference type="ARBA" id="ARBA00011738"/>
    </source>
</evidence>
<dbReference type="CDD" id="cd00839">
    <property type="entry name" value="MPP_PAPs"/>
    <property type="match status" value="1"/>
</dbReference>
<reference evidence="14 15" key="1">
    <citation type="submission" date="2019-06" db="EMBL/GenBank/DDBJ databases">
        <title>WGS assembly of Gossypium darwinii.</title>
        <authorList>
            <person name="Chen Z.J."/>
            <person name="Sreedasyam A."/>
            <person name="Ando A."/>
            <person name="Song Q."/>
            <person name="De L."/>
            <person name="Hulse-Kemp A."/>
            <person name="Ding M."/>
            <person name="Ye W."/>
            <person name="Kirkbride R."/>
            <person name="Jenkins J."/>
            <person name="Plott C."/>
            <person name="Lovell J."/>
            <person name="Lin Y.-M."/>
            <person name="Vaughn R."/>
            <person name="Liu B."/>
            <person name="Li W."/>
            <person name="Simpson S."/>
            <person name="Scheffler B."/>
            <person name="Saski C."/>
            <person name="Grover C."/>
            <person name="Hu G."/>
            <person name="Conover J."/>
            <person name="Carlson J."/>
            <person name="Shu S."/>
            <person name="Boston L."/>
            <person name="Williams M."/>
            <person name="Peterson D."/>
            <person name="Mcgee K."/>
            <person name="Jones D."/>
            <person name="Wendel J."/>
            <person name="Stelly D."/>
            <person name="Grimwood J."/>
            <person name="Schmutz J."/>
        </authorList>
    </citation>
    <scope>NUCLEOTIDE SEQUENCE [LARGE SCALE GENOMIC DNA]</scope>
    <source>
        <strain evidence="14">1808015.09</strain>
    </source>
</reference>
<evidence type="ECO:0000256" key="7">
    <source>
        <dbReference type="ARBA" id="ARBA00022833"/>
    </source>
</evidence>
<dbReference type="EMBL" id="CM017700">
    <property type="protein sequence ID" value="TYG84945.1"/>
    <property type="molecule type" value="Genomic_DNA"/>
</dbReference>
<proteinExistence type="inferred from homology"/>
<dbReference type="EC" id="3.1.3.2" evidence="10"/>
<dbReference type="Gene3D" id="3.60.21.10">
    <property type="match status" value="1"/>
</dbReference>
<dbReference type="Pfam" id="PF16656">
    <property type="entry name" value="Pur_ac_phosph_N"/>
    <property type="match status" value="1"/>
</dbReference>
<dbReference type="InterPro" id="IPR029052">
    <property type="entry name" value="Metallo-depent_PP-like"/>
</dbReference>
<comment type="cofactor">
    <cofactor evidence="1">
        <name>Fe cation</name>
        <dbReference type="ChEBI" id="CHEBI:24875"/>
    </cofactor>
</comment>
<dbReference type="InterPro" id="IPR040974">
    <property type="entry name" value="Fn3_PAP"/>
</dbReference>
<dbReference type="SUPFAM" id="SSF56300">
    <property type="entry name" value="Metallo-dependent phosphatases"/>
    <property type="match status" value="1"/>
</dbReference>
<keyword evidence="6" id="KW-0732">Signal</keyword>
<comment type="subcellular location">
    <subcellularLocation>
        <location evidence="2">Secreted</location>
    </subcellularLocation>
</comment>